<dbReference type="Proteomes" id="UP000783871">
    <property type="component" value="Unassembled WGS sequence"/>
</dbReference>
<comment type="caution">
    <text evidence="2">The sequence shown here is derived from an EMBL/GenBank/DDBJ whole genome shotgun (WGS) entry which is preliminary data.</text>
</comment>
<accession>A0ABX0Z2K3</accession>
<dbReference type="EMBL" id="JAATEO010000001">
    <property type="protein sequence ID" value="NJP30436.1"/>
    <property type="molecule type" value="Genomic_DNA"/>
</dbReference>
<gene>
    <name evidence="2" type="ORF">HCJ94_00110</name>
</gene>
<protein>
    <recommendedName>
        <fullName evidence="4">Lipoprotein</fullName>
    </recommendedName>
</protein>
<evidence type="ECO:0000256" key="1">
    <source>
        <dbReference type="SAM" id="SignalP"/>
    </source>
</evidence>
<evidence type="ECO:0000313" key="3">
    <source>
        <dbReference type="Proteomes" id="UP000783871"/>
    </source>
</evidence>
<feature type="signal peptide" evidence="1">
    <location>
        <begin position="1"/>
        <end position="24"/>
    </location>
</feature>
<organism evidence="2 3">
    <name type="scientific">Micromonospora thermarum</name>
    <dbReference type="NCBI Taxonomy" id="2720024"/>
    <lineage>
        <taxon>Bacteria</taxon>
        <taxon>Bacillati</taxon>
        <taxon>Actinomycetota</taxon>
        <taxon>Actinomycetes</taxon>
        <taxon>Micromonosporales</taxon>
        <taxon>Micromonosporaceae</taxon>
        <taxon>Micromonospora</taxon>
    </lineage>
</organism>
<feature type="chain" id="PRO_5046757234" description="Lipoprotein" evidence="1">
    <location>
        <begin position="25"/>
        <end position="194"/>
    </location>
</feature>
<proteinExistence type="predicted"/>
<reference evidence="2 3" key="1">
    <citation type="submission" date="2020-03" db="EMBL/GenBank/DDBJ databases">
        <title>WGS of actinomycetes isolated from Thailand.</title>
        <authorList>
            <person name="Thawai C."/>
        </authorList>
    </citation>
    <scope>NUCLEOTIDE SEQUENCE [LARGE SCALE GENOMIC DNA]</scope>
    <source>
        <strain evidence="2 3">HSS6-12</strain>
    </source>
</reference>
<sequence length="194" mass="20278">MARWGFAATTLLAAVTLGLTGCGAAQVTGEPAREAAVEVAAAMGVEGQALAAMGFDPAEMDVATVAAPASPSPSTSAAPGRRERAEEWRKRRQARVLLRKNTLHGEVVVQTKDGGTKTVAVQRGEVTAIDGQKMTVKSTDGFTMTWTFGPELRVLERRRTVQPEAVEVGSVLGVAGAKDGENGVARLIVLPRGK</sequence>
<keyword evidence="3" id="KW-1185">Reference proteome</keyword>
<name>A0ABX0Z2K3_9ACTN</name>
<evidence type="ECO:0008006" key="4">
    <source>
        <dbReference type="Google" id="ProtNLM"/>
    </source>
</evidence>
<dbReference type="RefSeq" id="WP_167998882.1">
    <property type="nucleotide sequence ID" value="NZ_JAATEO010000001.1"/>
</dbReference>
<evidence type="ECO:0000313" key="2">
    <source>
        <dbReference type="EMBL" id="NJP30436.1"/>
    </source>
</evidence>
<dbReference type="PROSITE" id="PS51257">
    <property type="entry name" value="PROKAR_LIPOPROTEIN"/>
    <property type="match status" value="1"/>
</dbReference>
<keyword evidence="1" id="KW-0732">Signal</keyword>